<sequence>MNLDDIKGSTSEEIRYVYALPAIPKYMTDVTLELGTTLRTGIVNPLEGWGKGGARQFDLMGQGTGKFTNERLIQW</sequence>
<comment type="caution">
    <text evidence="1">The sequence shown here is derived from an EMBL/GenBank/DDBJ whole genome shotgun (WGS) entry which is preliminary data.</text>
</comment>
<dbReference type="Proteomes" id="UP000289921">
    <property type="component" value="Unassembled WGS sequence"/>
</dbReference>
<evidence type="ECO:0000313" key="1">
    <source>
        <dbReference type="EMBL" id="RXX22771.1"/>
    </source>
</evidence>
<proteinExistence type="predicted"/>
<dbReference type="EMBL" id="QEWK01000001">
    <property type="protein sequence ID" value="RXX22771.1"/>
    <property type="molecule type" value="Genomic_DNA"/>
</dbReference>
<organism evidence="1 2">
    <name type="scientific">Streptococcus oralis</name>
    <dbReference type="NCBI Taxonomy" id="1303"/>
    <lineage>
        <taxon>Bacteria</taxon>
        <taxon>Bacillati</taxon>
        <taxon>Bacillota</taxon>
        <taxon>Bacilli</taxon>
        <taxon>Lactobacillales</taxon>
        <taxon>Streptococcaceae</taxon>
        <taxon>Streptococcus</taxon>
    </lineage>
</organism>
<name>A0A4Q2FMY7_STROR</name>
<gene>
    <name evidence="1" type="ORF">DF217_02015</name>
</gene>
<evidence type="ECO:0000313" key="2">
    <source>
        <dbReference type="Proteomes" id="UP000289921"/>
    </source>
</evidence>
<accession>A0A4Q2FMY7</accession>
<protein>
    <submittedName>
        <fullName evidence="1">Uncharacterized protein</fullName>
    </submittedName>
</protein>
<dbReference type="AlphaFoldDB" id="A0A4Q2FMY7"/>
<reference evidence="1 2" key="1">
    <citation type="submission" date="2018-05" db="EMBL/GenBank/DDBJ databases">
        <title>Streptococcus from otitis media.</title>
        <authorList>
            <person name="Wayes A.M."/>
            <person name="Jakubovics N.S."/>
        </authorList>
    </citation>
    <scope>NUCLEOTIDE SEQUENCE [LARGE SCALE GENOMIC DNA]</scope>
    <source>
        <strain evidence="1 2">NU39</strain>
    </source>
</reference>
<dbReference type="RefSeq" id="WP_042769240.1">
    <property type="nucleotide sequence ID" value="NZ_QEWK01000001.1"/>
</dbReference>